<protein>
    <submittedName>
        <fullName evidence="2">Energy coupling factor transporter s component thiw</fullName>
    </submittedName>
</protein>
<keyword evidence="1" id="KW-0472">Membrane</keyword>
<reference evidence="2 3" key="1">
    <citation type="submission" date="2016-02" db="EMBL/GenBank/DDBJ databases">
        <authorList>
            <person name="Wen L."/>
            <person name="He K."/>
            <person name="Yang H."/>
        </authorList>
    </citation>
    <scope>NUCLEOTIDE SEQUENCE [LARGE SCALE GENOMIC DNA]</scope>
    <source>
        <strain evidence="2">Trichococcus palustris</strain>
    </source>
</reference>
<dbReference type="RefSeq" id="WP_245825801.1">
    <property type="nucleotide sequence ID" value="NZ_FJNE01000007.1"/>
</dbReference>
<dbReference type="PIRSF" id="PIRSF024534">
    <property type="entry name" value="ThiW"/>
    <property type="match status" value="1"/>
</dbReference>
<dbReference type="EMBL" id="FJNE01000007">
    <property type="protein sequence ID" value="CZQ97524.1"/>
    <property type="molecule type" value="Genomic_DNA"/>
</dbReference>
<keyword evidence="1" id="KW-0812">Transmembrane</keyword>
<dbReference type="Pfam" id="PF09512">
    <property type="entry name" value="ThiW"/>
    <property type="match status" value="1"/>
</dbReference>
<feature type="transmembrane region" description="Helical" evidence="1">
    <location>
        <begin position="131"/>
        <end position="154"/>
    </location>
</feature>
<name>A0A143YT73_9LACT</name>
<keyword evidence="3" id="KW-1185">Reference proteome</keyword>
<accession>A0A143YT73</accession>
<dbReference type="STRING" id="140314.SAMN04488076_1408"/>
<dbReference type="Proteomes" id="UP000242754">
    <property type="component" value="Unassembled WGS sequence"/>
</dbReference>
<evidence type="ECO:0000313" key="2">
    <source>
        <dbReference type="EMBL" id="CZQ97524.1"/>
    </source>
</evidence>
<feature type="transmembrane region" description="Helical" evidence="1">
    <location>
        <begin position="41"/>
        <end position="61"/>
    </location>
</feature>
<proteinExistence type="predicted"/>
<dbReference type="NCBIfam" id="TIGR02359">
    <property type="entry name" value="thiW"/>
    <property type="match status" value="1"/>
</dbReference>
<organism evidence="2 3">
    <name type="scientific">Trichococcus palustris</name>
    <dbReference type="NCBI Taxonomy" id="140314"/>
    <lineage>
        <taxon>Bacteria</taxon>
        <taxon>Bacillati</taxon>
        <taxon>Bacillota</taxon>
        <taxon>Bacilli</taxon>
        <taxon>Lactobacillales</taxon>
        <taxon>Carnobacteriaceae</taxon>
        <taxon>Trichococcus</taxon>
    </lineage>
</organism>
<dbReference type="AlphaFoldDB" id="A0A143YT73"/>
<gene>
    <name evidence="2" type="ORF">Tpal_2137</name>
</gene>
<dbReference type="InterPro" id="IPR012652">
    <property type="entry name" value="ThiW"/>
</dbReference>
<evidence type="ECO:0000256" key="1">
    <source>
        <dbReference type="SAM" id="Phobius"/>
    </source>
</evidence>
<feature type="transmembrane region" description="Helical" evidence="1">
    <location>
        <begin position="12"/>
        <end position="34"/>
    </location>
</feature>
<feature type="transmembrane region" description="Helical" evidence="1">
    <location>
        <begin position="105"/>
        <end position="125"/>
    </location>
</feature>
<feature type="transmembrane region" description="Helical" evidence="1">
    <location>
        <begin position="73"/>
        <end position="93"/>
    </location>
</feature>
<keyword evidence="1" id="KW-1133">Transmembrane helix</keyword>
<sequence length="170" mass="18087">MNTKMDTKKLVTTAVIIAMGVICNSVIVIPIGMVKAAPMQHLLNVLTAIWLGPGYAILQAFGVSVLRNMLGTGTIFAFPGSMIGAICASLLYAKTKKIGYAALGEWLGTGILGSLVSTFIAQFFMGKTAALMLFLPSFLISSALGSLMAYIIAVEMDKRHLLNRGRIEEG</sequence>
<dbReference type="Gene3D" id="1.10.1760.20">
    <property type="match status" value="1"/>
</dbReference>
<evidence type="ECO:0000313" key="3">
    <source>
        <dbReference type="Proteomes" id="UP000242754"/>
    </source>
</evidence>